<dbReference type="EMBL" id="CVMT01000005">
    <property type="protein sequence ID" value="CRG88788.1"/>
    <property type="molecule type" value="Genomic_DNA"/>
</dbReference>
<dbReference type="OrthoDB" id="4227208at2759"/>
<reference evidence="2 3" key="1">
    <citation type="submission" date="2015-04" db="EMBL/GenBank/DDBJ databases">
        <authorList>
            <person name="Syromyatnikov M.Y."/>
            <person name="Popov V.N."/>
        </authorList>
    </citation>
    <scope>NUCLEOTIDE SEQUENCE [LARGE SCALE GENOMIC DNA]</scope>
    <source>
        <strain evidence="2">WF-38-12</strain>
    </source>
</reference>
<evidence type="ECO:0000313" key="2">
    <source>
        <dbReference type="EMBL" id="CRG88788.1"/>
    </source>
</evidence>
<dbReference type="CDD" id="cd12148">
    <property type="entry name" value="fungal_TF_MHR"/>
    <property type="match status" value="1"/>
</dbReference>
<evidence type="ECO:0000256" key="1">
    <source>
        <dbReference type="ARBA" id="ARBA00023242"/>
    </source>
</evidence>
<dbReference type="PANTHER" id="PTHR46910:SF11">
    <property type="entry name" value="ZN(2)-C6 FUNGAL-TYPE DOMAIN-CONTAINING PROTEIN"/>
    <property type="match status" value="1"/>
</dbReference>
<dbReference type="PANTHER" id="PTHR46910">
    <property type="entry name" value="TRANSCRIPTION FACTOR PDR1"/>
    <property type="match status" value="1"/>
</dbReference>
<accession>A0A0U1LZR2</accession>
<dbReference type="GO" id="GO:0003700">
    <property type="term" value="F:DNA-binding transcription factor activity"/>
    <property type="evidence" value="ECO:0007669"/>
    <property type="project" value="InterPro"/>
</dbReference>
<keyword evidence="3" id="KW-1185">Reference proteome</keyword>
<protein>
    <submittedName>
        <fullName evidence="2">Cutinase transcription factor 1 alpha</fullName>
    </submittedName>
</protein>
<keyword evidence="1" id="KW-0539">Nucleus</keyword>
<dbReference type="InterPro" id="IPR050987">
    <property type="entry name" value="AtrR-like"/>
</dbReference>
<evidence type="ECO:0000313" key="3">
    <source>
        <dbReference type="Proteomes" id="UP000054383"/>
    </source>
</evidence>
<dbReference type="Proteomes" id="UP000054383">
    <property type="component" value="Unassembled WGS sequence"/>
</dbReference>
<gene>
    <name evidence="2" type="ORF">PISL3812_05823</name>
</gene>
<sequence>MRQGAAHLLAVLGQVCYYRTTVKASSASFPLRSLGLPDWYLMTQAGITDAVRTRGLATIGDEGEVLKMASEYFETLHTWFPIIPPARYYQQMAVVWSQPNPDVALLALATFLLTCTPEHEKLTSQTLSLYTFVKSIIGTLESTGVNTLELIHARLLLTIFEAGHGISHAAYISIGATIRAAAALGFDNIHTNSAMLQCLDPPITVGDAKQTWRGIMCLDKYLSLELHKCSGEFKTALSPDDILTEDPIISDCASHNHGAEFTILFQATHILDQALAHVYNPLSQEEFNTSEAIQILSTLNSLKSVLAGKNLQGSRLYDGTVSLCYSASIALFVFWANLPQPNNDSCVLSAEALMVRAVEDILDHFQHLEYNNSPTVLDSLPIFVSQSIFKAAVVLTRELKHTSSLDVQKSLMSCEAVLRRIAKRWLVGKQYLAYLENV</sequence>
<dbReference type="OMA" id="LCCEYYL"/>
<dbReference type="AlphaFoldDB" id="A0A0U1LZR2"/>
<dbReference type="STRING" id="28573.A0A0U1LZR2"/>
<organism evidence="2 3">
    <name type="scientific">Talaromyces islandicus</name>
    <name type="common">Penicillium islandicum</name>
    <dbReference type="NCBI Taxonomy" id="28573"/>
    <lineage>
        <taxon>Eukaryota</taxon>
        <taxon>Fungi</taxon>
        <taxon>Dikarya</taxon>
        <taxon>Ascomycota</taxon>
        <taxon>Pezizomycotina</taxon>
        <taxon>Eurotiomycetes</taxon>
        <taxon>Eurotiomycetidae</taxon>
        <taxon>Eurotiales</taxon>
        <taxon>Trichocomaceae</taxon>
        <taxon>Talaromyces</taxon>
        <taxon>Talaromyces sect. Islandici</taxon>
    </lineage>
</organism>
<proteinExistence type="predicted"/>
<name>A0A0U1LZR2_TALIS</name>